<dbReference type="PROSITE" id="PS50294">
    <property type="entry name" value="WD_REPEATS_REGION"/>
    <property type="match status" value="1"/>
</dbReference>
<dbReference type="PROSITE" id="PS50082">
    <property type="entry name" value="WD_REPEATS_2"/>
    <property type="match status" value="2"/>
</dbReference>
<evidence type="ECO:0000256" key="3">
    <source>
        <dbReference type="PROSITE-ProRule" id="PRU00221"/>
    </source>
</evidence>
<dbReference type="GO" id="GO:0006261">
    <property type="term" value="P:DNA-templated DNA replication"/>
    <property type="evidence" value="ECO:0007669"/>
    <property type="project" value="TreeGrafter"/>
</dbReference>
<dbReference type="InterPro" id="IPR015943">
    <property type="entry name" value="WD40/YVTN_repeat-like_dom_sf"/>
</dbReference>
<dbReference type="SUPFAM" id="SSF50998">
    <property type="entry name" value="Quinoprotein alcohol dehydrogenase-like"/>
    <property type="match status" value="1"/>
</dbReference>
<feature type="repeat" description="WD" evidence="3">
    <location>
        <begin position="266"/>
        <end position="307"/>
    </location>
</feature>
<dbReference type="PANTHER" id="PTHR18763">
    <property type="entry name" value="WD-REPEAT PROTEIN 18"/>
    <property type="match status" value="1"/>
</dbReference>
<dbReference type="InterPro" id="IPR020472">
    <property type="entry name" value="WD40_PAC1"/>
</dbReference>
<dbReference type="OrthoDB" id="756370at2759"/>
<feature type="repeat" description="WD" evidence="3">
    <location>
        <begin position="176"/>
        <end position="216"/>
    </location>
</feature>
<evidence type="ECO:0000256" key="2">
    <source>
        <dbReference type="ARBA" id="ARBA00022737"/>
    </source>
</evidence>
<reference evidence="4 5" key="1">
    <citation type="submission" date="2020-06" db="EMBL/GenBank/DDBJ databases">
        <title>Transcriptomic and genomic resources for Thalictrum thalictroides and T. hernandezii: Facilitating candidate gene discovery in an emerging model plant lineage.</title>
        <authorList>
            <person name="Arias T."/>
            <person name="Riano-Pachon D.M."/>
            <person name="Di Stilio V.S."/>
        </authorList>
    </citation>
    <scope>NUCLEOTIDE SEQUENCE [LARGE SCALE GENOMIC DNA]</scope>
    <source>
        <strain evidence="5">cv. WT478/WT964</strain>
        <tissue evidence="4">Leaves</tissue>
    </source>
</reference>
<dbReference type="InterPro" id="IPR001680">
    <property type="entry name" value="WD40_rpt"/>
</dbReference>
<proteinExistence type="predicted"/>
<dbReference type="PRINTS" id="PR00320">
    <property type="entry name" value="GPROTEINBRPT"/>
</dbReference>
<gene>
    <name evidence="4" type="ORF">FRX31_035099</name>
</gene>
<evidence type="ECO:0000313" key="5">
    <source>
        <dbReference type="Proteomes" id="UP000554482"/>
    </source>
</evidence>
<comment type="caution">
    <text evidence="4">The sequence shown here is derived from an EMBL/GenBank/DDBJ whole genome shotgun (WGS) entry which is preliminary data.</text>
</comment>
<dbReference type="PROSITE" id="PS00678">
    <property type="entry name" value="WD_REPEATS_1"/>
    <property type="match status" value="1"/>
</dbReference>
<dbReference type="InterPro" id="IPR011047">
    <property type="entry name" value="Quinoprotein_ADH-like_sf"/>
</dbReference>
<keyword evidence="1 3" id="KW-0853">WD repeat</keyword>
<protein>
    <submittedName>
        <fullName evidence="4">Wd repeat-containing protein</fullName>
    </submittedName>
</protein>
<evidence type="ECO:0000256" key="1">
    <source>
        <dbReference type="ARBA" id="ARBA00022574"/>
    </source>
</evidence>
<dbReference type="InterPro" id="IPR045227">
    <property type="entry name" value="WDR18/Ipi3/RID3"/>
</dbReference>
<dbReference type="Pfam" id="PF00400">
    <property type="entry name" value="WD40"/>
    <property type="match status" value="3"/>
</dbReference>
<keyword evidence="5" id="KW-1185">Reference proteome</keyword>
<dbReference type="EMBL" id="JABWDY010044230">
    <property type="protein sequence ID" value="KAF5175317.1"/>
    <property type="molecule type" value="Genomic_DNA"/>
</dbReference>
<dbReference type="GO" id="GO:0006364">
    <property type="term" value="P:rRNA processing"/>
    <property type="evidence" value="ECO:0007669"/>
    <property type="project" value="TreeGrafter"/>
</dbReference>
<dbReference type="GO" id="GO:0120330">
    <property type="term" value="C:rixosome complex"/>
    <property type="evidence" value="ECO:0007669"/>
    <property type="project" value="TreeGrafter"/>
</dbReference>
<evidence type="ECO:0000313" key="4">
    <source>
        <dbReference type="EMBL" id="KAF5175317.1"/>
    </source>
</evidence>
<keyword evidence="2" id="KW-0677">Repeat</keyword>
<dbReference type="AlphaFoldDB" id="A0A7J6US08"/>
<organism evidence="4 5">
    <name type="scientific">Thalictrum thalictroides</name>
    <name type="common">Rue-anemone</name>
    <name type="synonym">Anemone thalictroides</name>
    <dbReference type="NCBI Taxonomy" id="46969"/>
    <lineage>
        <taxon>Eukaryota</taxon>
        <taxon>Viridiplantae</taxon>
        <taxon>Streptophyta</taxon>
        <taxon>Embryophyta</taxon>
        <taxon>Tracheophyta</taxon>
        <taxon>Spermatophyta</taxon>
        <taxon>Magnoliopsida</taxon>
        <taxon>Ranunculales</taxon>
        <taxon>Ranunculaceae</taxon>
        <taxon>Thalictroideae</taxon>
        <taxon>Thalictrum</taxon>
    </lineage>
</organism>
<dbReference type="Proteomes" id="UP000554482">
    <property type="component" value="Unassembled WGS sequence"/>
</dbReference>
<dbReference type="InterPro" id="IPR019775">
    <property type="entry name" value="WD40_repeat_CS"/>
</dbReference>
<name>A0A7J6US08_THATH</name>
<dbReference type="SMART" id="SM00320">
    <property type="entry name" value="WD40"/>
    <property type="match status" value="3"/>
</dbReference>
<dbReference type="PANTHER" id="PTHR18763:SF3">
    <property type="entry name" value="OS09G0477800 PROTEIN"/>
    <property type="match status" value="1"/>
</dbReference>
<accession>A0A7J6US08</accession>
<sequence length="414" mass="44020">MASSREILLASSADNSMITAYDASSGVILAHFTGSQSPRKGLTLVANTYIAAAHMSYEPSPSASAAASISLYNWRSSTAAHHLPLPEPVAPIVATPDGLYLFCGGVSGYLHALTLPFSRPIRSFPAHGKPISCCILNSDASLLISGGDDGTMCVFPLIQLLDANAHDFPVNALYNFSAHNSSVTAIANGCGSVIVSSSLDSTIKFWSLAHGATLIRTVCFPCMLWCLVLDSTVSHFYVGGSDGRIYVGVTKVDRRHSTDAQVVASRQEHNGAVTALAMLNEGKNIVSASEDGNVKIWDVERGRVVRSVTNGRENISDILVAKGIRDGGRRALGMGAGGVQHRGPSLGYNSGKEISRPVRELCEMEESLNVVVKDRSRAIDVLEGTIETYQKLLGLLIKEANGDDDTNNQDKGQD</sequence>
<dbReference type="GO" id="GO:0005656">
    <property type="term" value="C:nuclear pre-replicative complex"/>
    <property type="evidence" value="ECO:0007669"/>
    <property type="project" value="TreeGrafter"/>
</dbReference>
<dbReference type="Gene3D" id="2.130.10.10">
    <property type="entry name" value="YVTN repeat-like/Quinoprotein amine dehydrogenase"/>
    <property type="match status" value="2"/>
</dbReference>